<keyword evidence="4 5" id="KW-0472">Membrane</keyword>
<feature type="domain" description="MARVEL" evidence="8">
    <location>
        <begin position="67"/>
        <end position="189"/>
    </location>
</feature>
<evidence type="ECO:0000256" key="1">
    <source>
        <dbReference type="ARBA" id="ARBA00004141"/>
    </source>
</evidence>
<name>L5KTD2_PTEAL</name>
<dbReference type="InterPro" id="IPR008253">
    <property type="entry name" value="Marvel"/>
</dbReference>
<evidence type="ECO:0000256" key="2">
    <source>
        <dbReference type="ARBA" id="ARBA00022692"/>
    </source>
</evidence>
<feature type="compositionally biased region" description="Basic and acidic residues" evidence="6">
    <location>
        <begin position="1"/>
        <end position="10"/>
    </location>
</feature>
<dbReference type="FunCoup" id="L5KTD2">
    <property type="interactions" value="2"/>
</dbReference>
<feature type="transmembrane region" description="Helical" evidence="7">
    <location>
        <begin position="98"/>
        <end position="120"/>
    </location>
</feature>
<dbReference type="Proteomes" id="UP000010552">
    <property type="component" value="Unassembled WGS sequence"/>
</dbReference>
<gene>
    <name evidence="9" type="ORF">PAL_GLEAN10016192</name>
</gene>
<protein>
    <submittedName>
        <fullName evidence="9">CKLF-like MARVEL transmembrane domain-containing protein 2</fullName>
    </submittedName>
</protein>
<evidence type="ECO:0000256" key="3">
    <source>
        <dbReference type="ARBA" id="ARBA00022989"/>
    </source>
</evidence>
<evidence type="ECO:0000313" key="9">
    <source>
        <dbReference type="EMBL" id="ELK14465.1"/>
    </source>
</evidence>
<dbReference type="AlphaFoldDB" id="L5KTD2"/>
<evidence type="ECO:0000313" key="10">
    <source>
        <dbReference type="Proteomes" id="UP000010552"/>
    </source>
</evidence>
<dbReference type="OrthoDB" id="9634153at2759"/>
<dbReference type="GO" id="GO:0016020">
    <property type="term" value="C:membrane"/>
    <property type="evidence" value="ECO:0007669"/>
    <property type="project" value="UniProtKB-SubCell"/>
</dbReference>
<dbReference type="InParanoid" id="L5KTD2"/>
<dbReference type="STRING" id="9402.L5KTD2"/>
<keyword evidence="2 5" id="KW-0812">Transmembrane</keyword>
<sequence>MADKGKKDKGGAAAPAAPPPAAKPTEDDDEEEKEKKPSKSEQPKDEVGTRKGCRRYLWEFKDSNRQFWVMGHAVVKLFSVGCLIAAMIMFTGTAIHPLLTLIVTMEISIFSFFFTVYTLAIQRYMPFILWPVSDLLNDLFATVFLVGAVVFAVKSRQTMPMNYFIAVILIGVAGFFAFIDIFLQRKHFKGKRIKKNVLVPPVRKEQVKEKEVAKPKEEGKPPAGEKTKGGEKTKEAEKPKDAEKPKGKKGGKK</sequence>
<evidence type="ECO:0000259" key="8">
    <source>
        <dbReference type="PROSITE" id="PS51225"/>
    </source>
</evidence>
<feature type="region of interest" description="Disordered" evidence="6">
    <location>
        <begin position="1"/>
        <end position="47"/>
    </location>
</feature>
<dbReference type="InterPro" id="IPR050578">
    <property type="entry name" value="MARVEL-CKLF_proteins"/>
</dbReference>
<dbReference type="EMBL" id="KB030572">
    <property type="protein sequence ID" value="ELK14465.1"/>
    <property type="molecule type" value="Genomic_DNA"/>
</dbReference>
<feature type="compositionally biased region" description="Basic and acidic residues" evidence="6">
    <location>
        <begin position="33"/>
        <end position="47"/>
    </location>
</feature>
<keyword evidence="10" id="KW-1185">Reference proteome</keyword>
<feature type="transmembrane region" description="Helical" evidence="7">
    <location>
        <begin position="67"/>
        <end position="92"/>
    </location>
</feature>
<evidence type="ECO:0000256" key="4">
    <source>
        <dbReference type="ARBA" id="ARBA00023136"/>
    </source>
</evidence>
<keyword evidence="3 7" id="KW-1133">Transmembrane helix</keyword>
<organism evidence="9 10">
    <name type="scientific">Pteropus alecto</name>
    <name type="common">Black flying fox</name>
    <dbReference type="NCBI Taxonomy" id="9402"/>
    <lineage>
        <taxon>Eukaryota</taxon>
        <taxon>Metazoa</taxon>
        <taxon>Chordata</taxon>
        <taxon>Craniata</taxon>
        <taxon>Vertebrata</taxon>
        <taxon>Euteleostomi</taxon>
        <taxon>Mammalia</taxon>
        <taxon>Eutheria</taxon>
        <taxon>Laurasiatheria</taxon>
        <taxon>Chiroptera</taxon>
        <taxon>Yinpterochiroptera</taxon>
        <taxon>Pteropodoidea</taxon>
        <taxon>Pteropodidae</taxon>
        <taxon>Pteropodinae</taxon>
        <taxon>Pteropus</taxon>
    </lineage>
</organism>
<feature type="transmembrane region" description="Helical" evidence="7">
    <location>
        <begin position="163"/>
        <end position="183"/>
    </location>
</feature>
<feature type="transmembrane region" description="Helical" evidence="7">
    <location>
        <begin position="127"/>
        <end position="151"/>
    </location>
</feature>
<feature type="compositionally biased region" description="Basic and acidic residues" evidence="6">
    <location>
        <begin position="204"/>
        <end position="245"/>
    </location>
</feature>
<dbReference type="eggNOG" id="KOG4788">
    <property type="taxonomic scope" value="Eukaryota"/>
</dbReference>
<reference evidence="10" key="1">
    <citation type="journal article" date="2013" name="Science">
        <title>Comparative analysis of bat genomes provides insight into the evolution of flight and immunity.</title>
        <authorList>
            <person name="Zhang G."/>
            <person name="Cowled C."/>
            <person name="Shi Z."/>
            <person name="Huang Z."/>
            <person name="Bishop-Lilly K.A."/>
            <person name="Fang X."/>
            <person name="Wynne J.W."/>
            <person name="Xiong Z."/>
            <person name="Baker M.L."/>
            <person name="Zhao W."/>
            <person name="Tachedjian M."/>
            <person name="Zhu Y."/>
            <person name="Zhou P."/>
            <person name="Jiang X."/>
            <person name="Ng J."/>
            <person name="Yang L."/>
            <person name="Wu L."/>
            <person name="Xiao J."/>
            <person name="Feng Y."/>
            <person name="Chen Y."/>
            <person name="Sun X."/>
            <person name="Zhang Y."/>
            <person name="Marsh G.A."/>
            <person name="Crameri G."/>
            <person name="Broder C.C."/>
            <person name="Frey K.G."/>
            <person name="Wang L.F."/>
            <person name="Wang J."/>
        </authorList>
    </citation>
    <scope>NUCLEOTIDE SEQUENCE [LARGE SCALE GENOMIC DNA]</scope>
</reference>
<dbReference type="PANTHER" id="PTHR22776:SF15">
    <property type="entry name" value="CKLF-LIKE MARVEL TRANSMEMBRANE DOMAIN-CONTAINING PROTEIN 2"/>
    <property type="match status" value="1"/>
</dbReference>
<accession>L5KTD2</accession>
<dbReference type="KEGG" id="pale:102880753"/>
<evidence type="ECO:0000256" key="5">
    <source>
        <dbReference type="PROSITE-ProRule" id="PRU00581"/>
    </source>
</evidence>
<feature type="region of interest" description="Disordered" evidence="6">
    <location>
        <begin position="204"/>
        <end position="253"/>
    </location>
</feature>
<comment type="subcellular location">
    <subcellularLocation>
        <location evidence="1">Membrane</location>
        <topology evidence="1">Multi-pass membrane protein</topology>
    </subcellularLocation>
</comment>
<proteinExistence type="predicted"/>
<evidence type="ECO:0000256" key="6">
    <source>
        <dbReference type="SAM" id="MobiDB-lite"/>
    </source>
</evidence>
<dbReference type="PANTHER" id="PTHR22776">
    <property type="entry name" value="MARVEL-CONTAINING POTENTIAL LIPID RAFT-ASSOCIATED PROTEIN"/>
    <property type="match status" value="1"/>
</dbReference>
<dbReference type="PROSITE" id="PS51225">
    <property type="entry name" value="MARVEL"/>
    <property type="match status" value="1"/>
</dbReference>
<evidence type="ECO:0000256" key="7">
    <source>
        <dbReference type="SAM" id="Phobius"/>
    </source>
</evidence>